<evidence type="ECO:0000313" key="2">
    <source>
        <dbReference type="Proteomes" id="UP000214975"/>
    </source>
</evidence>
<protein>
    <submittedName>
        <fullName evidence="1">Amino acid adenylation domain-containing protein</fullName>
    </submittedName>
</protein>
<dbReference type="Proteomes" id="UP000214975">
    <property type="component" value="Chromosome"/>
</dbReference>
<reference evidence="1 2" key="1">
    <citation type="submission" date="2016-08" db="EMBL/GenBank/DDBJ databases">
        <title>A novel genetic cassette of butanologenic Thermoanaerobacterium thermosaccharolyticum that directly convert cellulose to butanol.</title>
        <authorList>
            <person name="Li T."/>
            <person name="He J."/>
        </authorList>
    </citation>
    <scope>NUCLEOTIDE SEQUENCE [LARGE SCALE GENOMIC DNA]</scope>
    <source>
        <strain evidence="1 2">TG57</strain>
    </source>
</reference>
<evidence type="ECO:0000313" key="1">
    <source>
        <dbReference type="EMBL" id="AST58003.1"/>
    </source>
</evidence>
<name>A0A223HZU9_THETR</name>
<proteinExistence type="predicted"/>
<dbReference type="EMBL" id="CP016893">
    <property type="protein sequence ID" value="AST58003.1"/>
    <property type="molecule type" value="Genomic_DNA"/>
</dbReference>
<gene>
    <name evidence="1" type="ORF">Thert_02059</name>
</gene>
<dbReference type="AlphaFoldDB" id="A0A223HZU9"/>
<organism evidence="1 2">
    <name type="scientific">Thermoanaerobacterium thermosaccharolyticum</name>
    <name type="common">Clostridium thermosaccharolyticum</name>
    <dbReference type="NCBI Taxonomy" id="1517"/>
    <lineage>
        <taxon>Bacteria</taxon>
        <taxon>Bacillati</taxon>
        <taxon>Bacillota</taxon>
        <taxon>Clostridia</taxon>
        <taxon>Thermoanaerobacterales</taxon>
        <taxon>Thermoanaerobacteraceae</taxon>
        <taxon>Thermoanaerobacterium</taxon>
    </lineage>
</organism>
<accession>A0A223HZU9</accession>
<sequence length="38" mass="4590">MSLKNLFKHCNIKDLGKFTKYIYNIEKGKVEREKGFRI</sequence>